<protein>
    <recommendedName>
        <fullName evidence="1">diguanylate cyclase</fullName>
        <ecNumber evidence="1">2.7.7.65</ecNumber>
    </recommendedName>
</protein>
<evidence type="ECO:0000313" key="6">
    <source>
        <dbReference type="EMBL" id="MFC6197654.1"/>
    </source>
</evidence>
<dbReference type="InterPro" id="IPR000160">
    <property type="entry name" value="GGDEF_dom"/>
</dbReference>
<dbReference type="PANTHER" id="PTHR45138">
    <property type="entry name" value="REGULATORY COMPONENTS OF SENSORY TRANSDUCTION SYSTEM"/>
    <property type="match status" value="1"/>
</dbReference>
<accession>A0ABW1S815</accession>
<evidence type="ECO:0000313" key="7">
    <source>
        <dbReference type="Proteomes" id="UP001596303"/>
    </source>
</evidence>
<dbReference type="InterPro" id="IPR043128">
    <property type="entry name" value="Rev_trsase/Diguanyl_cyclase"/>
</dbReference>
<dbReference type="PANTHER" id="PTHR45138:SF9">
    <property type="entry name" value="DIGUANYLATE CYCLASE DGCM-RELATED"/>
    <property type="match status" value="1"/>
</dbReference>
<feature type="region of interest" description="Disordered" evidence="4">
    <location>
        <begin position="1"/>
        <end position="27"/>
    </location>
</feature>
<dbReference type="EMBL" id="JBHSSW010000005">
    <property type="protein sequence ID" value="MFC6197654.1"/>
    <property type="molecule type" value="Genomic_DNA"/>
</dbReference>
<feature type="compositionally biased region" description="Basic and acidic residues" evidence="4">
    <location>
        <begin position="13"/>
        <end position="23"/>
    </location>
</feature>
<sequence>MSQRTGDGTAMSKHSDLKSDSEKAAGSSSVVPFPIKTQLDALLQSAGWTYDDLDATQIRVLAGLVSERSKLVETIQNLNLELERAQSVADHDPLIPIYNRRAFVRELSRQLSFCYRYENRACLIYMDLDHFKDINDRFGHSTGDLALKKFGEVLIAHTRESDLIGRLGGDEFAVLLINASLDDARQKADMFRQDIEQMVFGTEPHALSLGVSFGVVAWERGEAPEALINRGDEAMYVDKRSRKRSASRMGS</sequence>
<comment type="caution">
    <text evidence="6">The sequence shown here is derived from an EMBL/GenBank/DDBJ whole genome shotgun (WGS) entry which is preliminary data.</text>
</comment>
<gene>
    <name evidence="6" type="ORF">ACFQDM_06165</name>
</gene>
<evidence type="ECO:0000256" key="2">
    <source>
        <dbReference type="ARBA" id="ARBA00034247"/>
    </source>
</evidence>
<dbReference type="NCBIfam" id="TIGR00254">
    <property type="entry name" value="GGDEF"/>
    <property type="match status" value="1"/>
</dbReference>
<evidence type="ECO:0000256" key="1">
    <source>
        <dbReference type="ARBA" id="ARBA00012528"/>
    </source>
</evidence>
<dbReference type="Proteomes" id="UP001596303">
    <property type="component" value="Unassembled WGS sequence"/>
</dbReference>
<dbReference type="InterPro" id="IPR029787">
    <property type="entry name" value="Nucleotide_cyclase"/>
</dbReference>
<comment type="catalytic activity">
    <reaction evidence="2">
        <text>2 GTP = 3',3'-c-di-GMP + 2 diphosphate</text>
        <dbReference type="Rhea" id="RHEA:24898"/>
        <dbReference type="ChEBI" id="CHEBI:33019"/>
        <dbReference type="ChEBI" id="CHEBI:37565"/>
        <dbReference type="ChEBI" id="CHEBI:58805"/>
        <dbReference type="EC" id="2.7.7.65"/>
    </reaction>
</comment>
<evidence type="ECO:0000256" key="4">
    <source>
        <dbReference type="SAM" id="MobiDB-lite"/>
    </source>
</evidence>
<feature type="domain" description="GGDEF" evidence="5">
    <location>
        <begin position="119"/>
        <end position="251"/>
    </location>
</feature>
<proteinExistence type="predicted"/>
<dbReference type="CDD" id="cd01949">
    <property type="entry name" value="GGDEF"/>
    <property type="match status" value="1"/>
</dbReference>
<dbReference type="SMART" id="SM00267">
    <property type="entry name" value="GGDEF"/>
    <property type="match status" value="1"/>
</dbReference>
<dbReference type="Gene3D" id="3.30.70.270">
    <property type="match status" value="1"/>
</dbReference>
<dbReference type="InterPro" id="IPR050469">
    <property type="entry name" value="Diguanylate_Cyclase"/>
</dbReference>
<dbReference type="EC" id="2.7.7.65" evidence="1"/>
<keyword evidence="7" id="KW-1185">Reference proteome</keyword>
<feature type="coiled-coil region" evidence="3">
    <location>
        <begin position="61"/>
        <end position="88"/>
    </location>
</feature>
<keyword evidence="3" id="KW-0175">Coiled coil</keyword>
<name>A0ABW1S815_9PROT</name>
<dbReference type="Pfam" id="PF00990">
    <property type="entry name" value="GGDEF"/>
    <property type="match status" value="1"/>
</dbReference>
<dbReference type="RefSeq" id="WP_377376866.1">
    <property type="nucleotide sequence ID" value="NZ_JBHSSW010000005.1"/>
</dbReference>
<organism evidence="6 7">
    <name type="scientific">Ponticaulis profundi</name>
    <dbReference type="NCBI Taxonomy" id="2665222"/>
    <lineage>
        <taxon>Bacteria</taxon>
        <taxon>Pseudomonadati</taxon>
        <taxon>Pseudomonadota</taxon>
        <taxon>Alphaproteobacteria</taxon>
        <taxon>Hyphomonadales</taxon>
        <taxon>Hyphomonadaceae</taxon>
        <taxon>Ponticaulis</taxon>
    </lineage>
</organism>
<dbReference type="PROSITE" id="PS50887">
    <property type="entry name" value="GGDEF"/>
    <property type="match status" value="1"/>
</dbReference>
<reference evidence="7" key="1">
    <citation type="journal article" date="2019" name="Int. J. Syst. Evol. Microbiol.">
        <title>The Global Catalogue of Microorganisms (GCM) 10K type strain sequencing project: providing services to taxonomists for standard genome sequencing and annotation.</title>
        <authorList>
            <consortium name="The Broad Institute Genomics Platform"/>
            <consortium name="The Broad Institute Genome Sequencing Center for Infectious Disease"/>
            <person name="Wu L."/>
            <person name="Ma J."/>
        </authorList>
    </citation>
    <scope>NUCLEOTIDE SEQUENCE [LARGE SCALE GENOMIC DNA]</scope>
    <source>
        <strain evidence="7">CGMCC-1.15741</strain>
    </source>
</reference>
<evidence type="ECO:0000259" key="5">
    <source>
        <dbReference type="PROSITE" id="PS50887"/>
    </source>
</evidence>
<dbReference type="SUPFAM" id="SSF55073">
    <property type="entry name" value="Nucleotide cyclase"/>
    <property type="match status" value="1"/>
</dbReference>
<evidence type="ECO:0000256" key="3">
    <source>
        <dbReference type="SAM" id="Coils"/>
    </source>
</evidence>